<dbReference type="GeneID" id="25265798"/>
<organism evidence="2 3">
    <name type="scientific">Tilletiaria anomala (strain ATCC 24038 / CBS 436.72 / UBC 951)</name>
    <dbReference type="NCBI Taxonomy" id="1037660"/>
    <lineage>
        <taxon>Eukaryota</taxon>
        <taxon>Fungi</taxon>
        <taxon>Dikarya</taxon>
        <taxon>Basidiomycota</taxon>
        <taxon>Ustilaginomycotina</taxon>
        <taxon>Exobasidiomycetes</taxon>
        <taxon>Georgefischeriales</taxon>
        <taxon>Tilletiariaceae</taxon>
        <taxon>Tilletiaria</taxon>
    </lineage>
</organism>
<name>A0A066WS19_TILAU</name>
<dbReference type="Proteomes" id="UP000027361">
    <property type="component" value="Unassembled WGS sequence"/>
</dbReference>
<protein>
    <submittedName>
        <fullName evidence="2">Uncharacterized protein</fullName>
    </submittedName>
</protein>
<dbReference type="InParanoid" id="A0A066WS19"/>
<reference evidence="2 3" key="1">
    <citation type="submission" date="2014-05" db="EMBL/GenBank/DDBJ databases">
        <title>Draft genome sequence of a rare smut relative, Tilletiaria anomala UBC 951.</title>
        <authorList>
            <consortium name="DOE Joint Genome Institute"/>
            <person name="Toome M."/>
            <person name="Kuo A."/>
            <person name="Henrissat B."/>
            <person name="Lipzen A."/>
            <person name="Tritt A."/>
            <person name="Yoshinaga Y."/>
            <person name="Zane M."/>
            <person name="Barry K."/>
            <person name="Grigoriev I.V."/>
            <person name="Spatafora J.W."/>
            <person name="Aimea M.C."/>
        </authorList>
    </citation>
    <scope>NUCLEOTIDE SEQUENCE [LARGE SCALE GENOMIC DNA]</scope>
    <source>
        <strain evidence="2 3">UBC 951</strain>
    </source>
</reference>
<evidence type="ECO:0000313" key="3">
    <source>
        <dbReference type="Proteomes" id="UP000027361"/>
    </source>
</evidence>
<feature type="region of interest" description="Disordered" evidence="1">
    <location>
        <begin position="487"/>
        <end position="506"/>
    </location>
</feature>
<evidence type="ECO:0000256" key="1">
    <source>
        <dbReference type="SAM" id="MobiDB-lite"/>
    </source>
</evidence>
<dbReference type="OrthoDB" id="10251508at2759"/>
<evidence type="ECO:0000313" key="2">
    <source>
        <dbReference type="EMBL" id="KDN53475.1"/>
    </source>
</evidence>
<dbReference type="EMBL" id="JMSN01000002">
    <property type="protein sequence ID" value="KDN53475.1"/>
    <property type="molecule type" value="Genomic_DNA"/>
</dbReference>
<comment type="caution">
    <text evidence="2">The sequence shown here is derived from an EMBL/GenBank/DDBJ whole genome shotgun (WGS) entry which is preliminary data.</text>
</comment>
<feature type="region of interest" description="Disordered" evidence="1">
    <location>
        <begin position="1"/>
        <end position="20"/>
    </location>
</feature>
<accession>A0A066WS19</accession>
<proteinExistence type="predicted"/>
<dbReference type="RefSeq" id="XP_013246314.1">
    <property type="nucleotide sequence ID" value="XM_013390860.1"/>
</dbReference>
<dbReference type="OMA" id="WIAGKGQ"/>
<dbReference type="HOGENOM" id="CLU_405009_0_0_1"/>
<sequence>MLSSIAPPGTLQGRTQDPANLRLQSQPSKKYVLLFALSKELPRNFLSEAVSLLRGSSGTEEEKLITTRLGLLSSSVPASLIPPSAMNPNAPPLAPQSTIFSAALSLLPASHVIPFRSMIQGKQPAQVGRWPESKESWKDSRGKQKLEALNATFNGVAAVSLRPSSSGQMRASPGNATSDATGWRQLWGRENITGELPASLETLRHNFAGAPNLLSTILFSNTAPQGLLEGLDLHFPRASCAGVVAPATPFETGRAQTLFFKDAEAGVDEVSADGAVGIALVAGGGIEAGGASLKVETKFEGLTEFGPRRAITGARGNIISTLEGGNATQQFLRDIQQASKNQQLATKEGATMALAREGIEGAELALKTGMSRDEARDISKGMKKEDEFYLGVFECKEGGLPILLARILSGSPSRGSLSLDTDVELESAFGSMPTRENAKRYVQFYQADPSTTRVQFPSALDIPGLNPSDWASPRFLFLTPSLNTLESGGPSGLGQQEGQAPGQATKRKTQVLALPNMFVAASERGWISRSRSLARGCEGIETSDTALQQQQQQAHVTNVPGSSVMLSLVVQES</sequence>
<keyword evidence="3" id="KW-1185">Reference proteome</keyword>
<dbReference type="AlphaFoldDB" id="A0A066WS19"/>
<gene>
    <name evidence="2" type="ORF">K437DRAFT_265833</name>
</gene>